<evidence type="ECO:0000256" key="1">
    <source>
        <dbReference type="SAM" id="Coils"/>
    </source>
</evidence>
<sequence>MKLESLVLVNWGSLRPGEYPMGNMTLLTGPTGSGKSTMLDALQTGMTAVYQHIFSYNPGQDETIQSARNGKTKRTLWSYIVGAEDNLFARPDGAHGYVGLVFRPSEGEAGKSFTALVAAAARIDGSGDRRQAVQERLALLIIDEAELCLDDLIKLDLDGNMQVVEVEKIESHLKARYPKVNNHRDNKREYLCQLYGRFRGQKVVSFTEAEAAAKAWCQAIAHKPIGSVDELVKTQILEHDPQQLSQRISQISDLVRQVHNLRQEGERLKENIARLEDLGGTIGKATEAYERATIYQVLSSKRLLLEDERLLAQANEKISELQGAIESKKATVEQTGKEKQNHHASLVKLEAKLSGIPAANEKARLDERETRANQSLREAMAELVAALTHVGSLRNAASQLIALPIPHEFRTIQAAATVIGQELSKLGRLPISEWKTQLEGVLSQVTLKATLPVSKVLRDLENIADNFDGLYEAMSGATSSFASSVNEQLGVLNGLQQAAADREQAAAERKRNLAEGGADYPREVQFALKAFRSEMPRITVQVLCDLIEPVDPEWLPAIEGYLDGARFNLIVPEEDEEVATRFVKGQFPKVRVIQGALCRRKARPELVPDDSIIHELATEHPIAQAYLVEQYGAVVKVHDFEILRYKSRGLMKDGRAAGGRTFFTAQVENLVFGKAQQANARVVAETEHIQAARELTKLEEQRRDLIALLGLVKQGKLPDFDATALANQAVSELELVWEDAKRLDLTEVEALLGEKAVLDIQMGRCDTQISNANQSIGEYRILLVSQQTTVSQKEASIPNRKQRVSEEHRKLKALCEVNSSLSHIAMQAQVDELLAADEGPQNLQEAVQQLQLSARDFTSDVRETVGEYNQYARQDERLEFPYGEHREGNFAPMYGLLVQLHSNVREQLKTQKDIGLYKNLAQLRQAEDSFRDVFTKQFCYEIRNSVDTGVRTLKALNQELEKLKFGTDKFRIDWSNWVSEFEEYYKFFSAAYDLAETQESGGLFDQEALSPENCAIRDRLLALLLSNDQERAQKELQRIADYRNYRRYEIWKESDSGSRVALSEWGTGSGGQLETPAYIVRAAVVTNRLKNFEKGTNLKLLVNDESFAKVDERRAHDVMKFIRDSLGMQLICAMPTKHAGALKSEFTKEWCFTRTKAEGNGEVDFISEADERELNTDKLRELWDLRRQEVRQQAQLLFEEVEGKEVV</sequence>
<name>A0A1J5SP79_9ZZZZ</name>
<dbReference type="InterPro" id="IPR027417">
    <property type="entry name" value="P-loop_NTPase"/>
</dbReference>
<feature type="coiled-coil region" evidence="1">
    <location>
        <begin position="251"/>
        <end position="278"/>
    </location>
</feature>
<dbReference type="Pfam" id="PF13555">
    <property type="entry name" value="AAA_29"/>
    <property type="match status" value="1"/>
</dbReference>
<dbReference type="SUPFAM" id="SSF52540">
    <property type="entry name" value="P-loop containing nucleoside triphosphate hydrolases"/>
    <property type="match status" value="1"/>
</dbReference>
<protein>
    <recommendedName>
        <fullName evidence="2">AAA+ ATPase domain-containing protein</fullName>
    </recommendedName>
</protein>
<dbReference type="EMBL" id="MLJW01000025">
    <property type="protein sequence ID" value="OIR09779.1"/>
    <property type="molecule type" value="Genomic_DNA"/>
</dbReference>
<feature type="coiled-coil region" evidence="1">
    <location>
        <begin position="304"/>
        <end position="331"/>
    </location>
</feature>
<comment type="caution">
    <text evidence="3">The sequence shown here is derived from an EMBL/GenBank/DDBJ whole genome shotgun (WGS) entry which is preliminary data.</text>
</comment>
<dbReference type="AlphaFoldDB" id="A0A1J5SP79"/>
<dbReference type="GO" id="GO:0000731">
    <property type="term" value="P:DNA synthesis involved in DNA repair"/>
    <property type="evidence" value="ECO:0007669"/>
    <property type="project" value="TreeGrafter"/>
</dbReference>
<dbReference type="SMART" id="SM00382">
    <property type="entry name" value="AAA"/>
    <property type="match status" value="1"/>
</dbReference>
<feature type="coiled-coil region" evidence="1">
    <location>
        <begin position="681"/>
        <end position="708"/>
    </location>
</feature>
<evidence type="ECO:0000259" key="2">
    <source>
        <dbReference type="SMART" id="SM00382"/>
    </source>
</evidence>
<accession>A0A1J5SP79</accession>
<feature type="domain" description="AAA+ ATPase" evidence="2">
    <location>
        <begin position="21"/>
        <end position="407"/>
    </location>
</feature>
<evidence type="ECO:0000313" key="3">
    <source>
        <dbReference type="EMBL" id="OIR09779.1"/>
    </source>
</evidence>
<keyword evidence="1" id="KW-0175">Coiled coil</keyword>
<dbReference type="GO" id="GO:0006302">
    <property type="term" value="P:double-strand break repair"/>
    <property type="evidence" value="ECO:0007669"/>
    <property type="project" value="TreeGrafter"/>
</dbReference>
<dbReference type="Gene3D" id="3.40.50.300">
    <property type="entry name" value="P-loop containing nucleotide triphosphate hydrolases"/>
    <property type="match status" value="1"/>
</dbReference>
<dbReference type="PANTHER" id="PTHR32182:SF23">
    <property type="entry name" value="ATP BINDING PROTEIN"/>
    <property type="match status" value="1"/>
</dbReference>
<dbReference type="InterPro" id="IPR003593">
    <property type="entry name" value="AAA+_ATPase"/>
</dbReference>
<gene>
    <name evidence="3" type="ORF">GALL_81850</name>
</gene>
<proteinExistence type="predicted"/>
<reference evidence="3" key="1">
    <citation type="submission" date="2016-10" db="EMBL/GenBank/DDBJ databases">
        <title>Sequence of Gallionella enrichment culture.</title>
        <authorList>
            <person name="Poehlein A."/>
            <person name="Muehling M."/>
            <person name="Daniel R."/>
        </authorList>
    </citation>
    <scope>NUCLEOTIDE SEQUENCE</scope>
</reference>
<organism evidence="3">
    <name type="scientific">mine drainage metagenome</name>
    <dbReference type="NCBI Taxonomy" id="410659"/>
    <lineage>
        <taxon>unclassified sequences</taxon>
        <taxon>metagenomes</taxon>
        <taxon>ecological metagenomes</taxon>
    </lineage>
</organism>
<dbReference type="Pfam" id="PF13558">
    <property type="entry name" value="SbcC_Walker_B"/>
    <property type="match status" value="1"/>
</dbReference>
<dbReference type="PANTHER" id="PTHR32182">
    <property type="entry name" value="DNA REPLICATION AND REPAIR PROTEIN RECF"/>
    <property type="match status" value="1"/>
</dbReference>